<evidence type="ECO:0000313" key="1">
    <source>
        <dbReference type="EMBL" id="KAK3677143.1"/>
    </source>
</evidence>
<dbReference type="Pfam" id="PF11578">
    <property type="entry name" value="DUF3237"/>
    <property type="match status" value="1"/>
</dbReference>
<organism evidence="1 2">
    <name type="scientific">Recurvomyces mirabilis</name>
    <dbReference type="NCBI Taxonomy" id="574656"/>
    <lineage>
        <taxon>Eukaryota</taxon>
        <taxon>Fungi</taxon>
        <taxon>Dikarya</taxon>
        <taxon>Ascomycota</taxon>
        <taxon>Pezizomycotina</taxon>
        <taxon>Dothideomycetes</taxon>
        <taxon>Dothideomycetidae</taxon>
        <taxon>Mycosphaerellales</taxon>
        <taxon>Teratosphaeriaceae</taxon>
        <taxon>Recurvomyces</taxon>
    </lineage>
</organism>
<name>A0AAE0WSD8_9PEZI</name>
<reference evidence="1" key="1">
    <citation type="submission" date="2023-07" db="EMBL/GenBank/DDBJ databases">
        <title>Black Yeasts Isolated from many extreme environments.</title>
        <authorList>
            <person name="Coleine C."/>
            <person name="Stajich J.E."/>
            <person name="Selbmann L."/>
        </authorList>
    </citation>
    <scope>NUCLEOTIDE SEQUENCE</scope>
    <source>
        <strain evidence="1">CCFEE 5485</strain>
    </source>
</reference>
<sequence>MAPKLEEVMTLHVEQVKDDRLMMGGTKGGVMRAVSPLNGGWLKGENINASLVQGGSDWVKFDTTSGTAYLDARFHFRDPATDSIFYCRAEGISRLDEKSALIFAWRPESKTTQASDHYLFVSPIFEVSKEEHKWMEQHCFVGHGFYTAPGDGTQGVTFTIYKLVSA</sequence>
<gene>
    <name evidence="1" type="ORF">LTR78_002681</name>
</gene>
<comment type="caution">
    <text evidence="1">The sequence shown here is derived from an EMBL/GenBank/DDBJ whole genome shotgun (WGS) entry which is preliminary data.</text>
</comment>
<dbReference type="EMBL" id="JAUTXT010000007">
    <property type="protein sequence ID" value="KAK3677143.1"/>
    <property type="molecule type" value="Genomic_DNA"/>
</dbReference>
<protein>
    <submittedName>
        <fullName evidence="1">Uncharacterized protein</fullName>
    </submittedName>
</protein>
<accession>A0AAE0WSD8</accession>
<dbReference type="Proteomes" id="UP001274830">
    <property type="component" value="Unassembled WGS sequence"/>
</dbReference>
<keyword evidence="2" id="KW-1185">Reference proteome</keyword>
<dbReference type="PANTHER" id="PTHR37315:SF1">
    <property type="entry name" value="UPF0311 PROTEIN BLR7842"/>
    <property type="match status" value="1"/>
</dbReference>
<dbReference type="PANTHER" id="PTHR37315">
    <property type="entry name" value="UPF0311 PROTEIN BLR7842"/>
    <property type="match status" value="1"/>
</dbReference>
<dbReference type="InterPro" id="IPR020915">
    <property type="entry name" value="UPF0311"/>
</dbReference>
<dbReference type="AlphaFoldDB" id="A0AAE0WSD8"/>
<evidence type="ECO:0000313" key="2">
    <source>
        <dbReference type="Proteomes" id="UP001274830"/>
    </source>
</evidence>
<proteinExistence type="predicted"/>
<dbReference type="Gene3D" id="2.40.160.20">
    <property type="match status" value="1"/>
</dbReference>